<comment type="caution">
    <text evidence="14">The sequence shown here is derived from an EMBL/GenBank/DDBJ whole genome shotgun (WGS) entry which is preliminary data.</text>
</comment>
<evidence type="ECO:0000256" key="3">
    <source>
        <dbReference type="ARBA" id="ARBA00022628"/>
    </source>
</evidence>
<comment type="catalytic activity">
    <reaction evidence="10 11">
        <text>a 2'-deoxyribonucleoside 5'-diphosphate + [thioredoxin]-disulfide + H2O = a ribonucleoside 5'-diphosphate + [thioredoxin]-dithiol</text>
        <dbReference type="Rhea" id="RHEA:23252"/>
        <dbReference type="Rhea" id="RHEA-COMP:10698"/>
        <dbReference type="Rhea" id="RHEA-COMP:10700"/>
        <dbReference type="ChEBI" id="CHEBI:15377"/>
        <dbReference type="ChEBI" id="CHEBI:29950"/>
        <dbReference type="ChEBI" id="CHEBI:50058"/>
        <dbReference type="ChEBI" id="CHEBI:57930"/>
        <dbReference type="ChEBI" id="CHEBI:73316"/>
        <dbReference type="EC" id="1.17.4.1"/>
    </reaction>
</comment>
<name>A0ABQ6LWC3_9GAMM</name>
<evidence type="ECO:0000256" key="5">
    <source>
        <dbReference type="ARBA" id="ARBA00022741"/>
    </source>
</evidence>
<evidence type="ECO:0000256" key="9">
    <source>
        <dbReference type="ARBA" id="ARBA00023285"/>
    </source>
</evidence>
<dbReference type="Pfam" id="PF00317">
    <property type="entry name" value="Ribonuc_red_lgN"/>
    <property type="match status" value="1"/>
</dbReference>
<dbReference type="CDD" id="cd02888">
    <property type="entry name" value="RNR_II_dimer"/>
    <property type="match status" value="1"/>
</dbReference>
<evidence type="ECO:0000256" key="10">
    <source>
        <dbReference type="ARBA" id="ARBA00047754"/>
    </source>
</evidence>
<evidence type="ECO:0000256" key="2">
    <source>
        <dbReference type="ARBA" id="ARBA00007405"/>
    </source>
</evidence>
<dbReference type="PANTHER" id="PTHR43371">
    <property type="entry name" value="VITAMIN B12-DEPENDENT RIBONUCLEOTIDE REDUCTASE"/>
    <property type="match status" value="1"/>
</dbReference>
<evidence type="ECO:0000313" key="15">
    <source>
        <dbReference type="Proteomes" id="UP001224392"/>
    </source>
</evidence>
<dbReference type="Proteomes" id="UP001224392">
    <property type="component" value="Unassembled WGS sequence"/>
</dbReference>
<organism evidence="14 15">
    <name type="scientific">Biformimicrobium ophioploci</name>
    <dbReference type="NCBI Taxonomy" id="3036711"/>
    <lineage>
        <taxon>Bacteria</taxon>
        <taxon>Pseudomonadati</taxon>
        <taxon>Pseudomonadota</taxon>
        <taxon>Gammaproteobacteria</taxon>
        <taxon>Cellvibrionales</taxon>
        <taxon>Microbulbiferaceae</taxon>
        <taxon>Biformimicrobium</taxon>
    </lineage>
</organism>
<comment type="function">
    <text evidence="11">Catalyzes the reduction of ribonucleotides to deoxyribonucleotides. May function to provide a pool of deoxyribonucleotide precursors for DNA repair during oxygen limitation and/or for immediate growth after restoration of oxygen.</text>
</comment>
<dbReference type="InterPro" id="IPR050862">
    <property type="entry name" value="RdRp_reductase_class-2"/>
</dbReference>
<evidence type="ECO:0000259" key="12">
    <source>
        <dbReference type="Pfam" id="PF00317"/>
    </source>
</evidence>
<evidence type="ECO:0000256" key="6">
    <source>
        <dbReference type="ARBA" id="ARBA00023002"/>
    </source>
</evidence>
<evidence type="ECO:0000256" key="4">
    <source>
        <dbReference type="ARBA" id="ARBA00022634"/>
    </source>
</evidence>
<keyword evidence="4 11" id="KW-0237">DNA synthesis</keyword>
<evidence type="ECO:0000256" key="1">
    <source>
        <dbReference type="ARBA" id="ARBA00001922"/>
    </source>
</evidence>
<dbReference type="InterPro" id="IPR000788">
    <property type="entry name" value="RNR_lg_C"/>
</dbReference>
<feature type="domain" description="Ribonucleotide reductase large subunit N-terminal" evidence="12">
    <location>
        <begin position="25"/>
        <end position="98"/>
    </location>
</feature>
<keyword evidence="8" id="KW-1015">Disulfide bond</keyword>
<dbReference type="EC" id="1.17.4.1" evidence="11"/>
<dbReference type="EMBL" id="BSYJ01000002">
    <property type="protein sequence ID" value="GMG86380.1"/>
    <property type="molecule type" value="Genomic_DNA"/>
</dbReference>
<reference evidence="14 15" key="1">
    <citation type="submission" date="2023-04" db="EMBL/GenBank/DDBJ databases">
        <title>Marinobulbifer ophiurae gen. nov., sp. Nov., isolate from tissue of brittle star Ophioplocus japonicus.</title>
        <authorList>
            <person name="Kawano K."/>
            <person name="Sawayama S."/>
            <person name="Nakagawa S."/>
        </authorList>
    </citation>
    <scope>NUCLEOTIDE SEQUENCE [LARGE SCALE GENOMIC DNA]</scope>
    <source>
        <strain evidence="14 15">NKW57</strain>
    </source>
</reference>
<keyword evidence="9 11" id="KW-0170">Cobalt</keyword>
<feature type="domain" description="Ribonucleotide reductase large subunit C-terminal" evidence="13">
    <location>
        <begin position="110"/>
        <end position="658"/>
    </location>
</feature>
<keyword evidence="3 11" id="KW-0846">Cobalamin</keyword>
<keyword evidence="6 11" id="KW-0560">Oxidoreductase</keyword>
<dbReference type="SUPFAM" id="SSF51998">
    <property type="entry name" value="PFL-like glycyl radical enzymes"/>
    <property type="match status" value="1"/>
</dbReference>
<proteinExistence type="inferred from homology"/>
<evidence type="ECO:0000313" key="14">
    <source>
        <dbReference type="EMBL" id="GMG86380.1"/>
    </source>
</evidence>
<dbReference type="PANTHER" id="PTHR43371:SF1">
    <property type="entry name" value="RIBONUCLEOSIDE-DIPHOSPHATE REDUCTASE"/>
    <property type="match status" value="1"/>
</dbReference>
<evidence type="ECO:0000256" key="8">
    <source>
        <dbReference type="ARBA" id="ARBA00023157"/>
    </source>
</evidence>
<dbReference type="Gene3D" id="3.20.70.20">
    <property type="match status" value="1"/>
</dbReference>
<keyword evidence="7" id="KW-0215">Deoxyribonucleotide synthesis</keyword>
<evidence type="ECO:0000259" key="13">
    <source>
        <dbReference type="Pfam" id="PF02867"/>
    </source>
</evidence>
<dbReference type="PRINTS" id="PR01183">
    <property type="entry name" value="RIBORDTASEM1"/>
</dbReference>
<dbReference type="NCBIfam" id="TIGR02504">
    <property type="entry name" value="NrdJ_Z"/>
    <property type="match status" value="1"/>
</dbReference>
<comment type="similarity">
    <text evidence="2 11">Belongs to the ribonucleoside diphosphate reductase class-2 family.</text>
</comment>
<evidence type="ECO:0000256" key="7">
    <source>
        <dbReference type="ARBA" id="ARBA00023116"/>
    </source>
</evidence>
<accession>A0ABQ6LWC3</accession>
<evidence type="ECO:0000256" key="11">
    <source>
        <dbReference type="RuleBase" id="RU364064"/>
    </source>
</evidence>
<comment type="cofactor">
    <cofactor evidence="1 11">
        <name>adenosylcob(III)alamin</name>
        <dbReference type="ChEBI" id="CHEBI:18408"/>
    </cofactor>
</comment>
<dbReference type="Pfam" id="PF02867">
    <property type="entry name" value="Ribonuc_red_lgC"/>
    <property type="match status" value="1"/>
</dbReference>
<sequence length="723" mass="80755">MSSSKTAAASKTTESKPKARIDVAFQDASLDIWDKKYRLQDRNGKAVDADMDATYQRVAEALAEVEAPEKRAHWEKEFVKALRNGAIPAGRIISNAGAGDYKPATSTINCTVSGSVDDSMDGILEKVHEAGLTLKAGCGIGYEFSTLRPRGAYVSGAGARTSGPLSFMDIYDKMCFTVSSAGGRRGAQMATFDVHHPDVMEFIRAKREDGRLRQFNLSLLITDDFMQAVQAGADWTLSFPMTEKEVESDEVDLKDAKQVVWRYLPDSSRYYTNKKGEAACRIYKTIKAQKLWNAIMASTYDFAEPGFILIDQVNQENNNWFCEDIRATNPCGEQPLPPYGACLLGSVNLTKFVRDPFTEEATFDWDSFRETVGIFTRMLDNVVEINGLPLEEQRNEIFRKRRHGMGFLGLGSTLTMLQMKYGSENSLAFTEQVSRELAMTGWRTGLELAEEKGPAPIMDEEFTVTADMLRVRPEMAKDGIKAGDKLPGKVLFAKYSRYMQRVAKEDKALAEKLAEKGCRFTHHSSIAPTGTISLSLANNASNGIEPSFAHHYSRNVIRAGKKSKEKVDVFSYELLAYRALVSNKAMPYSEDPDAALPEYFITADDITPKEHVDIQAAAQTWIDSSISKTANVPTDFPYEEFKDIYLYAYEKKLKGCTTFRFNPEAFQGVLVKDSDLEKTTYEFTLDDGTTVRLKGNEEVEYDGEIHTAANLFDALKEGYYGKL</sequence>
<keyword evidence="15" id="KW-1185">Reference proteome</keyword>
<protein>
    <recommendedName>
        <fullName evidence="11">Vitamin B12-dependent ribonucleotide reductase</fullName>
        <ecNumber evidence="11">1.17.4.1</ecNumber>
    </recommendedName>
</protein>
<dbReference type="InterPro" id="IPR013509">
    <property type="entry name" value="RNR_lsu_N"/>
</dbReference>
<dbReference type="RefSeq" id="WP_285762902.1">
    <property type="nucleotide sequence ID" value="NZ_BSYJ01000002.1"/>
</dbReference>
<dbReference type="InterPro" id="IPR013344">
    <property type="entry name" value="RNR_NrdJ/NrdZ"/>
</dbReference>
<keyword evidence="5 11" id="KW-0547">Nucleotide-binding</keyword>
<gene>
    <name evidence="14" type="ORF">MNKW57_07010</name>
</gene>